<reference evidence="1 2" key="1">
    <citation type="submission" date="2021-11" db="EMBL/GenBank/DDBJ databases">
        <title>Seasonal and diel survey of microbial diversity of the Tyrrhenian coast.</title>
        <authorList>
            <person name="Gattoni G."/>
            <person name="Corral P."/>
        </authorList>
    </citation>
    <scope>NUCLEOTIDE SEQUENCE [LARGE SCALE GENOMIC DNA]</scope>
    <source>
        <strain evidence="1 2">Mr9</strain>
    </source>
</reference>
<accession>A0ABS8GUK5</accession>
<sequence>MSAEKIILFDGVCNLCNGAINFIIKHDPKAQFKFASLQGENGQRLLAQHHINPKETDSIVLIEPERVSVKSSAALRIAKYLNRGYPLLYAFMIIPGFIRNAVYDFIAANRYKWFGKKESCMIPTPELKSRFLD</sequence>
<name>A0ABS8GUK5_9FLAO</name>
<evidence type="ECO:0000313" key="2">
    <source>
        <dbReference type="Proteomes" id="UP001197770"/>
    </source>
</evidence>
<dbReference type="PANTHER" id="PTHR33639">
    <property type="entry name" value="THIOL-DISULFIDE OXIDOREDUCTASE DCC"/>
    <property type="match status" value="1"/>
</dbReference>
<dbReference type="PANTHER" id="PTHR33639:SF2">
    <property type="entry name" value="DUF393 DOMAIN-CONTAINING PROTEIN"/>
    <property type="match status" value="1"/>
</dbReference>
<dbReference type="Pfam" id="PF04134">
    <property type="entry name" value="DCC1-like"/>
    <property type="match status" value="1"/>
</dbReference>
<dbReference type="Proteomes" id="UP001197770">
    <property type="component" value="Unassembled WGS sequence"/>
</dbReference>
<proteinExistence type="predicted"/>
<evidence type="ECO:0000313" key="1">
    <source>
        <dbReference type="EMBL" id="MCC4213679.1"/>
    </source>
</evidence>
<dbReference type="InterPro" id="IPR052927">
    <property type="entry name" value="DCC_oxidoreductase"/>
</dbReference>
<protein>
    <submittedName>
        <fullName evidence="1">Thiol-disulfide oxidoreductase DCC family protein</fullName>
    </submittedName>
</protein>
<comment type="caution">
    <text evidence="1">The sequence shown here is derived from an EMBL/GenBank/DDBJ whole genome shotgun (WGS) entry which is preliminary data.</text>
</comment>
<dbReference type="EMBL" id="JAJGMW010000017">
    <property type="protein sequence ID" value="MCC4213679.1"/>
    <property type="molecule type" value="Genomic_DNA"/>
</dbReference>
<gene>
    <name evidence="1" type="ORF">LLW17_13185</name>
</gene>
<organism evidence="1 2">
    <name type="scientific">Leeuwenhoekiella parthenopeia</name>
    <dbReference type="NCBI Taxonomy" id="2890320"/>
    <lineage>
        <taxon>Bacteria</taxon>
        <taxon>Pseudomonadati</taxon>
        <taxon>Bacteroidota</taxon>
        <taxon>Flavobacteriia</taxon>
        <taxon>Flavobacteriales</taxon>
        <taxon>Flavobacteriaceae</taxon>
        <taxon>Leeuwenhoekiella</taxon>
    </lineage>
</organism>
<dbReference type="RefSeq" id="WP_228230756.1">
    <property type="nucleotide sequence ID" value="NZ_JAJGMW010000017.1"/>
</dbReference>
<keyword evidence="2" id="KW-1185">Reference proteome</keyword>
<dbReference type="InterPro" id="IPR007263">
    <property type="entry name" value="DCC1-like"/>
</dbReference>